<dbReference type="CDD" id="cd00433">
    <property type="entry name" value="Peptidase_M17"/>
    <property type="match status" value="1"/>
</dbReference>
<dbReference type="GeneID" id="7052258"/>
<dbReference type="PROSITE" id="PS00631">
    <property type="entry name" value="CYTOSOL_AP"/>
    <property type="match status" value="1"/>
</dbReference>
<dbReference type="VEuPathDB" id="FungiDB:SJAG_03744"/>
<name>B6K2U4_SCHJY</name>
<dbReference type="PRINTS" id="PR00481">
    <property type="entry name" value="LAMNOPPTDASE"/>
</dbReference>
<dbReference type="PANTHER" id="PTHR11963">
    <property type="entry name" value="LEUCINE AMINOPEPTIDASE-RELATED"/>
    <property type="match status" value="1"/>
</dbReference>
<dbReference type="eggNOG" id="KOG2597">
    <property type="taxonomic scope" value="Eukaryota"/>
</dbReference>
<dbReference type="Gene3D" id="3.40.220.10">
    <property type="entry name" value="Leucine Aminopeptidase, subunit E, domain 1"/>
    <property type="match status" value="1"/>
</dbReference>
<evidence type="ECO:0000313" key="6">
    <source>
        <dbReference type="EMBL" id="EEB08584.1"/>
    </source>
</evidence>
<gene>
    <name evidence="7" type="primary">ysp2</name>
    <name evidence="6" type="ORF">SJAG_03744</name>
</gene>
<evidence type="ECO:0000256" key="3">
    <source>
        <dbReference type="ARBA" id="ARBA00022670"/>
    </source>
</evidence>
<dbReference type="RefSeq" id="XP_002174877.1">
    <property type="nucleotide sequence ID" value="XM_002174841.2"/>
</dbReference>
<sequence length="511" mass="55338">MKRAMLHTRDFRWTSISSTLLPRLALAKEKPDSVILGITSTGKANIEKYQHLAKECIETAPKPNDIRLFWNKAGFTRLALIQLGENTNATSVRTAAASAAALLKKNGAKNIAVDDMGHPAAAAIGAALGTYDFSLRRDQLALTQNNSRTEKKDLFGAEPSEPVSFTHLGDETKKDDFHTGLIEACAQNFARSLMECPANYMTSVQFCDIASNVFKDSSKVNVLVHDEKWIDEQRMNGLLSVNAGSVIPPRFLEVRYQGASNADDKWLALVGKGITFDAGGISLKPSANMKEMRADMGGAAVMLSTVFAIEKLQLPINVVFVTALTENLPSGSAQKPGDVIFMRNGLSVEVDNTDAEGRLVLADAIHYVSEMYPTKAVVEASTLTGAMLMALGTVYTGAFVQGEELWSKIDQAAKATDEPFWRMPFHDAYLKPLTKSSAADLCNVSRGTGGGACAAAAFVKCFLANKDDVFAHLDIAGVMNKKVNAWDFDGMSGRPVRALIELARLYAEARL</sequence>
<dbReference type="GO" id="GO:0070006">
    <property type="term" value="F:metalloaminopeptidase activity"/>
    <property type="evidence" value="ECO:0007669"/>
    <property type="project" value="InterPro"/>
</dbReference>
<dbReference type="OrthoDB" id="412814at2759"/>
<dbReference type="GO" id="GO:0005737">
    <property type="term" value="C:cytoplasm"/>
    <property type="evidence" value="ECO:0000318"/>
    <property type="project" value="GO_Central"/>
</dbReference>
<feature type="domain" description="Cytosol aminopeptidase" evidence="5">
    <location>
        <begin position="352"/>
        <end position="359"/>
    </location>
</feature>
<dbReference type="PANTHER" id="PTHR11963:SF23">
    <property type="entry name" value="CYTOSOL AMINOPEPTIDASE"/>
    <property type="match status" value="1"/>
</dbReference>
<dbReference type="EMBL" id="KE651167">
    <property type="protein sequence ID" value="EEB08584.1"/>
    <property type="molecule type" value="Genomic_DNA"/>
</dbReference>
<protein>
    <submittedName>
        <fullName evidence="6">Peptidase family M17</fullName>
    </submittedName>
</protein>
<dbReference type="STRING" id="402676.B6K2U4"/>
<evidence type="ECO:0000256" key="4">
    <source>
        <dbReference type="ARBA" id="ARBA00022801"/>
    </source>
</evidence>
<accession>B6K2U4</accession>
<dbReference type="MEROPS" id="M17.009"/>
<evidence type="ECO:0000313" key="7">
    <source>
        <dbReference type="JaponicusDB" id="SJAG_03744"/>
    </source>
</evidence>
<dbReference type="SUPFAM" id="SSF52949">
    <property type="entry name" value="Macro domain-like"/>
    <property type="match status" value="1"/>
</dbReference>
<evidence type="ECO:0000256" key="2">
    <source>
        <dbReference type="ARBA" id="ARBA00022438"/>
    </source>
</evidence>
<keyword evidence="8" id="KW-1185">Reference proteome</keyword>
<dbReference type="Gene3D" id="3.40.630.10">
    <property type="entry name" value="Zn peptidases"/>
    <property type="match status" value="1"/>
</dbReference>
<keyword evidence="3" id="KW-0645">Protease</keyword>
<dbReference type="InterPro" id="IPR043472">
    <property type="entry name" value="Macro_dom-like"/>
</dbReference>
<organism evidence="6 8">
    <name type="scientific">Schizosaccharomyces japonicus (strain yFS275 / FY16936)</name>
    <name type="common">Fission yeast</name>
    <dbReference type="NCBI Taxonomy" id="402676"/>
    <lineage>
        <taxon>Eukaryota</taxon>
        <taxon>Fungi</taxon>
        <taxon>Dikarya</taxon>
        <taxon>Ascomycota</taxon>
        <taxon>Taphrinomycotina</taxon>
        <taxon>Schizosaccharomycetes</taxon>
        <taxon>Schizosaccharomycetales</taxon>
        <taxon>Schizosaccharomycetaceae</taxon>
        <taxon>Schizosaccharomyces</taxon>
    </lineage>
</organism>
<dbReference type="InterPro" id="IPR011356">
    <property type="entry name" value="Leucine_aapep/pepB"/>
</dbReference>
<keyword evidence="4" id="KW-0378">Hydrolase</keyword>
<dbReference type="Proteomes" id="UP000001744">
    <property type="component" value="Unassembled WGS sequence"/>
</dbReference>
<dbReference type="GO" id="GO:0008233">
    <property type="term" value="F:peptidase activity"/>
    <property type="evidence" value="ECO:0000318"/>
    <property type="project" value="GO_Central"/>
</dbReference>
<dbReference type="AlphaFoldDB" id="B6K2U4"/>
<proteinExistence type="inferred from homology"/>
<dbReference type="SUPFAM" id="SSF53187">
    <property type="entry name" value="Zn-dependent exopeptidases"/>
    <property type="match status" value="1"/>
</dbReference>
<reference evidence="6 8" key="1">
    <citation type="journal article" date="2011" name="Science">
        <title>Comparative functional genomics of the fission yeasts.</title>
        <authorList>
            <person name="Rhind N."/>
            <person name="Chen Z."/>
            <person name="Yassour M."/>
            <person name="Thompson D.A."/>
            <person name="Haas B.J."/>
            <person name="Habib N."/>
            <person name="Wapinski I."/>
            <person name="Roy S."/>
            <person name="Lin M.F."/>
            <person name="Heiman D.I."/>
            <person name="Young S.K."/>
            <person name="Furuya K."/>
            <person name="Guo Y."/>
            <person name="Pidoux A."/>
            <person name="Chen H.M."/>
            <person name="Robbertse B."/>
            <person name="Goldberg J.M."/>
            <person name="Aoki K."/>
            <person name="Bayne E.H."/>
            <person name="Berlin A.M."/>
            <person name="Desjardins C.A."/>
            <person name="Dobbs E."/>
            <person name="Dukaj L."/>
            <person name="Fan L."/>
            <person name="FitzGerald M.G."/>
            <person name="French C."/>
            <person name="Gujja S."/>
            <person name="Hansen K."/>
            <person name="Keifenheim D."/>
            <person name="Levin J.Z."/>
            <person name="Mosher R.A."/>
            <person name="Mueller C.A."/>
            <person name="Pfiffner J."/>
            <person name="Priest M."/>
            <person name="Russ C."/>
            <person name="Smialowska A."/>
            <person name="Swoboda P."/>
            <person name="Sykes S.M."/>
            <person name="Vaughn M."/>
            <person name="Vengrova S."/>
            <person name="Yoder R."/>
            <person name="Zeng Q."/>
            <person name="Allshire R."/>
            <person name="Baulcombe D."/>
            <person name="Birren B.W."/>
            <person name="Brown W."/>
            <person name="Ekwall K."/>
            <person name="Kellis M."/>
            <person name="Leatherwood J."/>
            <person name="Levin H."/>
            <person name="Margalit H."/>
            <person name="Martienssen R."/>
            <person name="Nieduszynski C.A."/>
            <person name="Spatafora J.W."/>
            <person name="Friedman N."/>
            <person name="Dalgaard J.Z."/>
            <person name="Baumann P."/>
            <person name="Niki H."/>
            <person name="Regev A."/>
            <person name="Nusbaum C."/>
        </authorList>
    </citation>
    <scope>NUCLEOTIDE SEQUENCE [LARGE SCALE GENOMIC DNA]</scope>
    <source>
        <strain evidence="8">yFS275 / FY16936</strain>
    </source>
</reference>
<dbReference type="InterPro" id="IPR000819">
    <property type="entry name" value="Peptidase_M17_C"/>
</dbReference>
<dbReference type="InterPro" id="IPR008283">
    <property type="entry name" value="Peptidase_M17_N"/>
</dbReference>
<keyword evidence="2" id="KW-0031">Aminopeptidase</keyword>
<evidence type="ECO:0000313" key="8">
    <source>
        <dbReference type="Proteomes" id="UP000001744"/>
    </source>
</evidence>
<dbReference type="OMA" id="WPMPLPE"/>
<dbReference type="HOGENOM" id="CLU_013734_6_0_1"/>
<evidence type="ECO:0000256" key="1">
    <source>
        <dbReference type="ARBA" id="ARBA00009528"/>
    </source>
</evidence>
<dbReference type="Pfam" id="PF00883">
    <property type="entry name" value="Peptidase_M17"/>
    <property type="match status" value="1"/>
</dbReference>
<comment type="similarity">
    <text evidence="1">Belongs to the peptidase M17 family.</text>
</comment>
<dbReference type="Pfam" id="PF02789">
    <property type="entry name" value="Peptidase_M17_N"/>
    <property type="match status" value="1"/>
</dbReference>
<evidence type="ECO:0000259" key="5">
    <source>
        <dbReference type="PROSITE" id="PS00631"/>
    </source>
</evidence>
<dbReference type="GO" id="GO:0030145">
    <property type="term" value="F:manganese ion binding"/>
    <property type="evidence" value="ECO:0007669"/>
    <property type="project" value="InterPro"/>
</dbReference>
<dbReference type="JaponicusDB" id="SJAG_03744">
    <property type="gene designation" value="ysp2"/>
</dbReference>
<dbReference type="GO" id="GO:0006508">
    <property type="term" value="P:proteolysis"/>
    <property type="evidence" value="ECO:0000318"/>
    <property type="project" value="GO_Central"/>
</dbReference>